<dbReference type="EMBL" id="CAJJDN010000172">
    <property type="protein sequence ID" value="CAD8127032.1"/>
    <property type="molecule type" value="Genomic_DNA"/>
</dbReference>
<reference evidence="2" key="1">
    <citation type="submission" date="2021-01" db="EMBL/GenBank/DDBJ databases">
        <authorList>
            <consortium name="Genoscope - CEA"/>
            <person name="William W."/>
        </authorList>
    </citation>
    <scope>NUCLEOTIDE SEQUENCE</scope>
</reference>
<sequence length="50" mass="6092">MMMIVEFSPLTLDTFRTLWFYIILFGGAFLFIANSLRQFHRCQRVQKYLQ</sequence>
<proteinExistence type="predicted"/>
<protein>
    <submittedName>
        <fullName evidence="2">Uncharacterized protein</fullName>
    </submittedName>
</protein>
<keyword evidence="1" id="KW-1133">Transmembrane helix</keyword>
<accession>A0A8S1RID7</accession>
<dbReference type="AlphaFoldDB" id="A0A8S1RID7"/>
<dbReference type="Proteomes" id="UP000692954">
    <property type="component" value="Unassembled WGS sequence"/>
</dbReference>
<feature type="transmembrane region" description="Helical" evidence="1">
    <location>
        <begin position="18"/>
        <end position="36"/>
    </location>
</feature>
<keyword evidence="3" id="KW-1185">Reference proteome</keyword>
<evidence type="ECO:0000313" key="3">
    <source>
        <dbReference type="Proteomes" id="UP000692954"/>
    </source>
</evidence>
<comment type="caution">
    <text evidence="2">The sequence shown here is derived from an EMBL/GenBank/DDBJ whole genome shotgun (WGS) entry which is preliminary data.</text>
</comment>
<keyword evidence="1" id="KW-0472">Membrane</keyword>
<evidence type="ECO:0000313" key="2">
    <source>
        <dbReference type="EMBL" id="CAD8127032.1"/>
    </source>
</evidence>
<organism evidence="2 3">
    <name type="scientific">Paramecium sonneborni</name>
    <dbReference type="NCBI Taxonomy" id="65129"/>
    <lineage>
        <taxon>Eukaryota</taxon>
        <taxon>Sar</taxon>
        <taxon>Alveolata</taxon>
        <taxon>Ciliophora</taxon>
        <taxon>Intramacronucleata</taxon>
        <taxon>Oligohymenophorea</taxon>
        <taxon>Peniculida</taxon>
        <taxon>Parameciidae</taxon>
        <taxon>Paramecium</taxon>
    </lineage>
</organism>
<name>A0A8S1RID7_9CILI</name>
<keyword evidence="1" id="KW-0812">Transmembrane</keyword>
<evidence type="ECO:0000256" key="1">
    <source>
        <dbReference type="SAM" id="Phobius"/>
    </source>
</evidence>
<gene>
    <name evidence="2" type="ORF">PSON_ATCC_30995.1.T1720083</name>
</gene>